<accession>E1R8G2</accession>
<dbReference type="EMBL" id="CP002116">
    <property type="protein sequence ID" value="ADK79306.1"/>
    <property type="molecule type" value="Genomic_DNA"/>
</dbReference>
<dbReference type="PANTHER" id="PTHR35335">
    <property type="entry name" value="UPF0716 PROTEIN FXSA"/>
    <property type="match status" value="1"/>
</dbReference>
<dbReference type="InterPro" id="IPR007313">
    <property type="entry name" value="FxsA"/>
</dbReference>
<gene>
    <name evidence="2" type="ordered locus">Spirs_0149</name>
</gene>
<dbReference type="Pfam" id="PF04186">
    <property type="entry name" value="FxsA"/>
    <property type="match status" value="1"/>
</dbReference>
<dbReference type="STRING" id="573413.Spirs_0149"/>
<organism evidence="2 3">
    <name type="scientific">Sediminispirochaeta smaragdinae (strain DSM 11293 / JCM 15392 / SEBR 4228)</name>
    <name type="common">Spirochaeta smaragdinae</name>
    <dbReference type="NCBI Taxonomy" id="573413"/>
    <lineage>
        <taxon>Bacteria</taxon>
        <taxon>Pseudomonadati</taxon>
        <taxon>Spirochaetota</taxon>
        <taxon>Spirochaetia</taxon>
        <taxon>Spirochaetales</taxon>
        <taxon>Spirochaetaceae</taxon>
        <taxon>Sediminispirochaeta</taxon>
    </lineage>
</organism>
<keyword evidence="1" id="KW-0472">Membrane</keyword>
<proteinExistence type="predicted"/>
<evidence type="ECO:0000256" key="1">
    <source>
        <dbReference type="SAM" id="Phobius"/>
    </source>
</evidence>
<dbReference type="eggNOG" id="COG3030">
    <property type="taxonomic scope" value="Bacteria"/>
</dbReference>
<keyword evidence="3" id="KW-1185">Reference proteome</keyword>
<sequence>MADVRDYIRLFDTNNVLKWFFLIMLCGLVLVGEAVVLLFAVDRFSRYYVLACLTGSAVIGLLLTWPAVHRIVKHIRKDIAEGEFPEHDMERLLGTIASGIFMLIPGFVTDCLGLIIFFFGLRRPVGKLIMMKNRDRLFQAYEYLKLYD</sequence>
<keyword evidence="1" id="KW-0812">Transmembrane</keyword>
<reference evidence="2 3" key="1">
    <citation type="journal article" date="2010" name="Stand. Genomic Sci.">
        <title>Complete genome sequence of Spirochaeta smaragdinae type strain (SEBR 4228).</title>
        <authorList>
            <person name="Mavromatis K."/>
            <person name="Yasawong M."/>
            <person name="Chertkov O."/>
            <person name="Lapidus A."/>
            <person name="Lucas S."/>
            <person name="Nolan M."/>
            <person name="Del Rio T.G."/>
            <person name="Tice H."/>
            <person name="Cheng J.F."/>
            <person name="Pitluck S."/>
            <person name="Liolios K."/>
            <person name="Ivanova N."/>
            <person name="Tapia R."/>
            <person name="Han C."/>
            <person name="Bruce D."/>
            <person name="Goodwin L."/>
            <person name="Pati A."/>
            <person name="Chen A."/>
            <person name="Palaniappan K."/>
            <person name="Land M."/>
            <person name="Hauser L."/>
            <person name="Chang Y.J."/>
            <person name="Jeffries C.D."/>
            <person name="Detter J.C."/>
            <person name="Rohde M."/>
            <person name="Brambilla E."/>
            <person name="Spring S."/>
            <person name="Goker M."/>
            <person name="Sikorski J."/>
            <person name="Woyke T."/>
            <person name="Bristow J."/>
            <person name="Eisen J.A."/>
            <person name="Markowitz V."/>
            <person name="Hugenholtz P."/>
            <person name="Klenk H.P."/>
            <person name="Kyrpides N.C."/>
        </authorList>
    </citation>
    <scope>NUCLEOTIDE SEQUENCE [LARGE SCALE GENOMIC DNA]</scope>
    <source>
        <strain evidence="3">DSM 11293 / JCM 15392 / SEBR 4228</strain>
    </source>
</reference>
<protein>
    <submittedName>
        <fullName evidence="2">FxsA cytoplasmic membrane protein</fullName>
    </submittedName>
</protein>
<dbReference type="Proteomes" id="UP000002318">
    <property type="component" value="Chromosome"/>
</dbReference>
<evidence type="ECO:0000313" key="3">
    <source>
        <dbReference type="Proteomes" id="UP000002318"/>
    </source>
</evidence>
<feature type="transmembrane region" description="Helical" evidence="1">
    <location>
        <begin position="20"/>
        <end position="40"/>
    </location>
</feature>
<dbReference type="OrthoDB" id="9792788at2"/>
<dbReference type="PANTHER" id="PTHR35335:SF1">
    <property type="entry name" value="UPF0716 PROTEIN FXSA"/>
    <property type="match status" value="1"/>
</dbReference>
<dbReference type="HOGENOM" id="CLU_1757688_0_0_12"/>
<dbReference type="AlphaFoldDB" id="E1R8G2"/>
<dbReference type="KEGG" id="ssm:Spirs_0149"/>
<dbReference type="GO" id="GO:0016020">
    <property type="term" value="C:membrane"/>
    <property type="evidence" value="ECO:0007669"/>
    <property type="project" value="InterPro"/>
</dbReference>
<keyword evidence="1" id="KW-1133">Transmembrane helix</keyword>
<dbReference type="NCBIfam" id="NF008528">
    <property type="entry name" value="PRK11463.1-2"/>
    <property type="match status" value="1"/>
</dbReference>
<feature type="transmembrane region" description="Helical" evidence="1">
    <location>
        <begin position="96"/>
        <end position="121"/>
    </location>
</feature>
<feature type="transmembrane region" description="Helical" evidence="1">
    <location>
        <begin position="47"/>
        <end position="68"/>
    </location>
</feature>
<evidence type="ECO:0000313" key="2">
    <source>
        <dbReference type="EMBL" id="ADK79306.1"/>
    </source>
</evidence>
<name>E1R8G2_SEDSS</name>
<dbReference type="RefSeq" id="WP_013252770.1">
    <property type="nucleotide sequence ID" value="NC_014364.1"/>
</dbReference>